<dbReference type="PRINTS" id="PR00080">
    <property type="entry name" value="SDRFAMILY"/>
</dbReference>
<dbReference type="Pfam" id="PF00106">
    <property type="entry name" value="adh_short"/>
    <property type="match status" value="1"/>
</dbReference>
<dbReference type="PRINTS" id="PR00081">
    <property type="entry name" value="GDHRDH"/>
</dbReference>
<reference evidence="4" key="2">
    <citation type="submission" date="2024-01" db="EMBL/GenBank/DDBJ databases">
        <authorList>
            <person name="He J."/>
            <person name="Wang M."/>
            <person name="Zheng J."/>
            <person name="Liu Z."/>
        </authorList>
    </citation>
    <scope>NUCLEOTIDE SEQUENCE</scope>
    <source>
        <strain evidence="4">ZL_2023a</strain>
        <tissue evidence="4">Muscle</tissue>
    </source>
</reference>
<keyword evidence="5" id="KW-1185">Reference proteome</keyword>
<evidence type="ECO:0000313" key="4">
    <source>
        <dbReference type="EMBL" id="KAK8729135.1"/>
    </source>
</evidence>
<sequence length="252" mass="27371">MERWSGRVALVTGASAGIGAAICRRLVEAGMIVVGAARNEERIKALASELANKPGTLTPVKCDVSKDSDILNLFSTIKQKFGGVDVCINNAGMSHNKSLLEGTPQEWREMLDINVVGLCLCTREAVASMQERKVDDGQIIQVSSMSGHRIVPHEATHFYTATKFAVTALTEGLRQELRSAKSHIRVAAISPGIVETEFAGRMNKNEAEGKKFYKNLECLQADDIASSVIHILAAPPHVQIHDILIRPTEQTS</sequence>
<dbReference type="PANTHER" id="PTHR43115:SF4">
    <property type="entry name" value="DEHYDROGENASE_REDUCTASE SDR FAMILY MEMBER 11"/>
    <property type="match status" value="1"/>
</dbReference>
<dbReference type="Gene3D" id="3.40.50.720">
    <property type="entry name" value="NAD(P)-binding Rossmann-like Domain"/>
    <property type="match status" value="1"/>
</dbReference>
<comment type="caution">
    <text evidence="4">The sequence shown here is derived from an EMBL/GenBank/DDBJ whole genome shotgun (WGS) entry which is preliminary data.</text>
</comment>
<evidence type="ECO:0000313" key="5">
    <source>
        <dbReference type="Proteomes" id="UP001445076"/>
    </source>
</evidence>
<dbReference type="SUPFAM" id="SSF51735">
    <property type="entry name" value="NAD(P)-binding Rossmann-fold domains"/>
    <property type="match status" value="1"/>
</dbReference>
<name>A0AAW0WBK3_CHEQU</name>
<proteinExistence type="inferred from homology"/>
<evidence type="ECO:0000256" key="1">
    <source>
        <dbReference type="ARBA" id="ARBA00006484"/>
    </source>
</evidence>
<dbReference type="InterPro" id="IPR036291">
    <property type="entry name" value="NAD(P)-bd_dom_sf"/>
</dbReference>
<dbReference type="PANTHER" id="PTHR43115">
    <property type="entry name" value="DEHYDROGENASE/REDUCTASE SDR FAMILY MEMBER 11"/>
    <property type="match status" value="1"/>
</dbReference>
<evidence type="ECO:0000256" key="3">
    <source>
        <dbReference type="RuleBase" id="RU000363"/>
    </source>
</evidence>
<dbReference type="InterPro" id="IPR002347">
    <property type="entry name" value="SDR_fam"/>
</dbReference>
<evidence type="ECO:0000256" key="2">
    <source>
        <dbReference type="ARBA" id="ARBA00023002"/>
    </source>
</evidence>
<dbReference type="GO" id="GO:0016616">
    <property type="term" value="F:oxidoreductase activity, acting on the CH-OH group of donors, NAD or NADP as acceptor"/>
    <property type="evidence" value="ECO:0007669"/>
    <property type="project" value="UniProtKB-ARBA"/>
</dbReference>
<dbReference type="InterPro" id="IPR020904">
    <property type="entry name" value="Sc_DH/Rdtase_CS"/>
</dbReference>
<evidence type="ECO:0008006" key="6">
    <source>
        <dbReference type="Google" id="ProtNLM"/>
    </source>
</evidence>
<protein>
    <recommendedName>
        <fullName evidence="6">Dehydrogenase/reductase SDR family member 11</fullName>
    </recommendedName>
</protein>
<dbReference type="FunFam" id="3.40.50.720:FF:000047">
    <property type="entry name" value="NADP-dependent L-serine/L-allo-threonine dehydrogenase"/>
    <property type="match status" value="1"/>
</dbReference>
<dbReference type="Proteomes" id="UP001445076">
    <property type="component" value="Unassembled WGS sequence"/>
</dbReference>
<dbReference type="PROSITE" id="PS00061">
    <property type="entry name" value="ADH_SHORT"/>
    <property type="match status" value="1"/>
</dbReference>
<comment type="similarity">
    <text evidence="1 3">Belongs to the short-chain dehydrogenases/reductases (SDR) family.</text>
</comment>
<gene>
    <name evidence="4" type="ORF">OTU49_008644</name>
</gene>
<dbReference type="AlphaFoldDB" id="A0AAW0WBK3"/>
<dbReference type="EMBL" id="JARKIK010000068">
    <property type="protein sequence ID" value="KAK8729136.1"/>
    <property type="molecule type" value="Genomic_DNA"/>
</dbReference>
<reference evidence="4 5" key="1">
    <citation type="journal article" date="2024" name="BMC Genomics">
        <title>Genome assembly of redclaw crayfish (Cherax quadricarinatus) provides insights into its immune adaptation and hypoxia tolerance.</title>
        <authorList>
            <person name="Liu Z."/>
            <person name="Zheng J."/>
            <person name="Li H."/>
            <person name="Fang K."/>
            <person name="Wang S."/>
            <person name="He J."/>
            <person name="Zhou D."/>
            <person name="Weng S."/>
            <person name="Chi M."/>
            <person name="Gu Z."/>
            <person name="He J."/>
            <person name="Li F."/>
            <person name="Wang M."/>
        </authorList>
    </citation>
    <scope>NUCLEOTIDE SEQUENCE [LARGE SCALE GENOMIC DNA]</scope>
    <source>
        <strain evidence="4">ZL_2023a</strain>
    </source>
</reference>
<keyword evidence="2" id="KW-0560">Oxidoreductase</keyword>
<dbReference type="EMBL" id="JARKIK010000068">
    <property type="protein sequence ID" value="KAK8729135.1"/>
    <property type="molecule type" value="Genomic_DNA"/>
</dbReference>
<accession>A0AAW0WBK3</accession>
<organism evidence="4 5">
    <name type="scientific">Cherax quadricarinatus</name>
    <name type="common">Australian red claw crayfish</name>
    <dbReference type="NCBI Taxonomy" id="27406"/>
    <lineage>
        <taxon>Eukaryota</taxon>
        <taxon>Metazoa</taxon>
        <taxon>Ecdysozoa</taxon>
        <taxon>Arthropoda</taxon>
        <taxon>Crustacea</taxon>
        <taxon>Multicrustacea</taxon>
        <taxon>Malacostraca</taxon>
        <taxon>Eumalacostraca</taxon>
        <taxon>Eucarida</taxon>
        <taxon>Decapoda</taxon>
        <taxon>Pleocyemata</taxon>
        <taxon>Astacidea</taxon>
        <taxon>Parastacoidea</taxon>
        <taxon>Parastacidae</taxon>
        <taxon>Cherax</taxon>
    </lineage>
</organism>